<feature type="transmembrane region" description="Helical" evidence="1">
    <location>
        <begin position="714"/>
        <end position="732"/>
    </location>
</feature>
<name>F6B720_DESCC</name>
<feature type="transmembrane region" description="Helical" evidence="1">
    <location>
        <begin position="544"/>
        <end position="562"/>
    </location>
</feature>
<evidence type="ECO:0000313" key="2">
    <source>
        <dbReference type="EMBL" id="AEF94445.1"/>
    </source>
</evidence>
<dbReference type="STRING" id="868595.Desca_1592"/>
<gene>
    <name evidence="2" type="ordered locus">Desca_1592</name>
</gene>
<accession>F6B720</accession>
<keyword evidence="1" id="KW-0472">Membrane</keyword>
<feature type="transmembrane region" description="Helical" evidence="1">
    <location>
        <begin position="393"/>
        <end position="410"/>
    </location>
</feature>
<dbReference type="InterPro" id="IPR017850">
    <property type="entry name" value="Alkaline_phosphatase_core_sf"/>
</dbReference>
<feature type="transmembrane region" description="Helical" evidence="1">
    <location>
        <begin position="658"/>
        <end position="676"/>
    </location>
</feature>
<evidence type="ECO:0000313" key="3">
    <source>
        <dbReference type="Proteomes" id="UP000009226"/>
    </source>
</evidence>
<dbReference type="HOGENOM" id="CLU_013382_1_0_9"/>
<proteinExistence type="predicted"/>
<feature type="transmembrane region" description="Helical" evidence="1">
    <location>
        <begin position="474"/>
        <end position="495"/>
    </location>
</feature>
<dbReference type="KEGG" id="dca:Desca_1592"/>
<feature type="transmembrane region" description="Helical" evidence="1">
    <location>
        <begin position="595"/>
        <end position="612"/>
    </location>
</feature>
<dbReference type="EMBL" id="CP002736">
    <property type="protein sequence ID" value="AEF94445.1"/>
    <property type="molecule type" value="Genomic_DNA"/>
</dbReference>
<dbReference type="Gene3D" id="3.40.720.10">
    <property type="entry name" value="Alkaline Phosphatase, subunit A"/>
    <property type="match status" value="1"/>
</dbReference>
<dbReference type="eggNOG" id="COG3119">
    <property type="taxonomic scope" value="Bacteria"/>
</dbReference>
<evidence type="ECO:0000256" key="1">
    <source>
        <dbReference type="SAM" id="Phobius"/>
    </source>
</evidence>
<feature type="transmembrane region" description="Helical" evidence="1">
    <location>
        <begin position="688"/>
        <end position="708"/>
    </location>
</feature>
<feature type="transmembrane region" description="Helical" evidence="1">
    <location>
        <begin position="445"/>
        <end position="465"/>
    </location>
</feature>
<dbReference type="AlphaFoldDB" id="F6B720"/>
<organism evidence="2 3">
    <name type="scientific">Desulfotomaculum nigrificans (strain DSM 14880 / VKM B-2319 / CO-1-SRB)</name>
    <name type="common">Desulfotomaculum carboxydivorans</name>
    <dbReference type="NCBI Taxonomy" id="868595"/>
    <lineage>
        <taxon>Bacteria</taxon>
        <taxon>Bacillati</taxon>
        <taxon>Bacillota</taxon>
        <taxon>Clostridia</taxon>
        <taxon>Eubacteriales</taxon>
        <taxon>Desulfotomaculaceae</taxon>
        <taxon>Desulfotomaculum</taxon>
    </lineage>
</organism>
<dbReference type="SUPFAM" id="SSF53649">
    <property type="entry name" value="Alkaline phosphatase-like"/>
    <property type="match status" value="1"/>
</dbReference>
<reference evidence="2 3" key="1">
    <citation type="submission" date="2011-05" db="EMBL/GenBank/DDBJ databases">
        <title>Complete sequence of Desulfotomaculum carboxydivorans CO-1-SRB.</title>
        <authorList>
            <consortium name="US DOE Joint Genome Institute"/>
            <person name="Lucas S."/>
            <person name="Han J."/>
            <person name="Lapidus A."/>
            <person name="Cheng J.-F."/>
            <person name="Goodwin L."/>
            <person name="Pitluck S."/>
            <person name="Peters L."/>
            <person name="Mikhailova N."/>
            <person name="Lu M."/>
            <person name="Han C."/>
            <person name="Tapia R."/>
            <person name="Land M."/>
            <person name="Hauser L."/>
            <person name="Kyrpides N."/>
            <person name="Ivanova N."/>
            <person name="Pagani I."/>
            <person name="Stams A."/>
            <person name="Plugge C."/>
            <person name="Muyzer G."/>
            <person name="Kuever J."/>
            <person name="Parshina S."/>
            <person name="Ivanova A."/>
            <person name="Nazina T."/>
            <person name="Woyke T."/>
        </authorList>
    </citation>
    <scope>NUCLEOTIDE SEQUENCE [LARGE SCALE GENOMIC DNA]</scope>
    <source>
        <strain evidence="3">DSM 14880 / VKM B-2319 / CO-1-SRB</strain>
    </source>
</reference>
<protein>
    <submittedName>
        <fullName evidence="2">Uncharacterized protein</fullName>
    </submittedName>
</protein>
<feature type="transmembrane region" description="Helical" evidence="1">
    <location>
        <begin position="518"/>
        <end position="537"/>
    </location>
</feature>
<dbReference type="RefSeq" id="WP_013810269.1">
    <property type="nucleotide sequence ID" value="NC_015565.1"/>
</dbReference>
<feature type="transmembrane region" description="Helical" evidence="1">
    <location>
        <begin position="422"/>
        <end position="439"/>
    </location>
</feature>
<keyword evidence="1" id="KW-0812">Transmembrane</keyword>
<keyword evidence="3" id="KW-1185">Reference proteome</keyword>
<sequence>MTVSFWRRLLFGLILLSLICFNYTPEAAANSIGKVERVVLVIVDRVNVDDYAGPGLTNIKNLAKRGAVGLLNNNTGAGIYPEHTYPTIGGGAHLVGVGEAFNGFNENEKVVDALAADEFIRRTGIKPPPGSVLQLAIGELIRTNKALPYPAVPGELGEALHQAGLKTAIIGNADTVDVHRRLATTITMDSRGLTDMGNVQESILAHEPTALGALRTKFDKVEEEFNLFRKKGAALIVIETGDITRIYEEKDKATDEAYAKQRSKSLAEIDKFVGQLAKQMDFSREMLMVVHPTPTDEAIKENKNLTPIIAVGPGFTPGALLTSGTTKRDGIVMNTDIAPTILKSLGLKAPVQMSGRPFLVSPLKLTEDSLTYLQNLNQKLLVTYKARPPLQSAYVLLQIAVLFVALYGIFFKRHIAEVVKPFLLVVMAVPLAELLLPLIPQNNVAVTAILLIIVTLIIAGLAVVVNRKLGLDPFIFICVATAGVILGDVFNGSYLQKQSLLGYDPIVGARFYGIGNEYMGVLIGSVIVGTTAAIQYWPKWRKTLIVVSGLLYLLTIYAMAAPNLGTNVGGTIAIIAALLVTFLLLMGVRFKLRTVFMVMALVLVALISFIAFDLSRPPDLRSHIGTTASLILSSGPDQALQIIQRKWEMNMKLLRYTVWSRVLLMSIAMLALLFYRPRGVMEKIRIKYPFLFKGFIGVVTGALVAFTFNDSGVVAAATTMIFGAPPLAYLVLSEQTD</sequence>
<dbReference type="Proteomes" id="UP000009226">
    <property type="component" value="Chromosome"/>
</dbReference>
<keyword evidence="1" id="KW-1133">Transmembrane helix</keyword>
<feature type="transmembrane region" description="Helical" evidence="1">
    <location>
        <begin position="568"/>
        <end position="588"/>
    </location>
</feature>